<keyword evidence="2" id="KW-1185">Reference proteome</keyword>
<organism evidence="1 2">
    <name type="scientific">Paracoccus aurantius</name>
    <dbReference type="NCBI Taxonomy" id="3073814"/>
    <lineage>
        <taxon>Bacteria</taxon>
        <taxon>Pseudomonadati</taxon>
        <taxon>Pseudomonadota</taxon>
        <taxon>Alphaproteobacteria</taxon>
        <taxon>Rhodobacterales</taxon>
        <taxon>Paracoccaceae</taxon>
        <taxon>Paracoccus</taxon>
    </lineage>
</organism>
<dbReference type="RefSeq" id="WP_311160128.1">
    <property type="nucleotide sequence ID" value="NZ_JAVQLW010000001.1"/>
</dbReference>
<evidence type="ECO:0000313" key="1">
    <source>
        <dbReference type="EMBL" id="MDS9467953.1"/>
    </source>
</evidence>
<dbReference type="Proteomes" id="UP001269144">
    <property type="component" value="Unassembled WGS sequence"/>
</dbReference>
<sequence length="62" mass="6970">MTVETRAARLVAALENSGVKVASVTIKDGEIKVTLRDGDEREVDPFDLVDWRREPSRKKNSN</sequence>
<accession>A0ABU2HSG8</accession>
<gene>
    <name evidence="1" type="ORF">RGQ15_10285</name>
</gene>
<proteinExistence type="predicted"/>
<dbReference type="EMBL" id="JAVQLW010000001">
    <property type="protein sequence ID" value="MDS9467953.1"/>
    <property type="molecule type" value="Genomic_DNA"/>
</dbReference>
<reference evidence="2" key="1">
    <citation type="submission" date="2023-07" db="EMBL/GenBank/DDBJ databases">
        <title>Paracoccus sp. MBLB3053 whole genome sequence.</title>
        <authorList>
            <person name="Hwang C.Y."/>
            <person name="Cho E.-S."/>
            <person name="Seo M.-J."/>
        </authorList>
    </citation>
    <scope>NUCLEOTIDE SEQUENCE [LARGE SCALE GENOMIC DNA]</scope>
    <source>
        <strain evidence="2">MBLB3053</strain>
    </source>
</reference>
<comment type="caution">
    <text evidence="1">The sequence shown here is derived from an EMBL/GenBank/DDBJ whole genome shotgun (WGS) entry which is preliminary data.</text>
</comment>
<name>A0ABU2HSG8_9RHOB</name>
<protein>
    <submittedName>
        <fullName evidence="1">Uncharacterized protein</fullName>
    </submittedName>
</protein>
<evidence type="ECO:0000313" key="2">
    <source>
        <dbReference type="Proteomes" id="UP001269144"/>
    </source>
</evidence>